<dbReference type="GO" id="GO:0032259">
    <property type="term" value="P:methylation"/>
    <property type="evidence" value="ECO:0007669"/>
    <property type="project" value="UniProtKB-KW"/>
</dbReference>
<feature type="compositionally biased region" description="Polar residues" evidence="1">
    <location>
        <begin position="1"/>
        <end position="11"/>
    </location>
</feature>
<keyword evidence="3" id="KW-0489">Methyltransferase</keyword>
<dbReference type="CDD" id="cd02440">
    <property type="entry name" value="AdoMet_MTases"/>
    <property type="match status" value="1"/>
</dbReference>
<protein>
    <submittedName>
        <fullName evidence="3">Class I SAM-dependent methyltransferase</fullName>
    </submittedName>
</protein>
<dbReference type="Gene3D" id="3.40.50.150">
    <property type="entry name" value="Vaccinia Virus protein VP39"/>
    <property type="match status" value="1"/>
</dbReference>
<dbReference type="RefSeq" id="WP_226186558.1">
    <property type="nucleotide sequence ID" value="NZ_JAJADQ010000006.1"/>
</dbReference>
<feature type="region of interest" description="Disordered" evidence="1">
    <location>
        <begin position="1"/>
        <end position="25"/>
    </location>
</feature>
<dbReference type="Pfam" id="PF13649">
    <property type="entry name" value="Methyltransf_25"/>
    <property type="match status" value="1"/>
</dbReference>
<gene>
    <name evidence="3" type="ORF">LGH70_13645</name>
</gene>
<name>A0ABS8AI20_9BACT</name>
<dbReference type="EMBL" id="JAJADQ010000006">
    <property type="protein sequence ID" value="MCB2378639.1"/>
    <property type="molecule type" value="Genomic_DNA"/>
</dbReference>
<dbReference type="InterPro" id="IPR041698">
    <property type="entry name" value="Methyltransf_25"/>
</dbReference>
<evidence type="ECO:0000313" key="4">
    <source>
        <dbReference type="Proteomes" id="UP001165297"/>
    </source>
</evidence>
<evidence type="ECO:0000259" key="2">
    <source>
        <dbReference type="Pfam" id="PF13649"/>
    </source>
</evidence>
<reference evidence="3" key="1">
    <citation type="submission" date="2021-10" db="EMBL/GenBank/DDBJ databases">
        <authorList>
            <person name="Dean J.D."/>
            <person name="Kim M.K."/>
            <person name="Newey C.N."/>
            <person name="Stoker T.S."/>
            <person name="Thompson D.W."/>
            <person name="Grose J.H."/>
        </authorList>
    </citation>
    <scope>NUCLEOTIDE SEQUENCE</scope>
    <source>
        <strain evidence="3">BT635</strain>
    </source>
</reference>
<dbReference type="GO" id="GO:0008168">
    <property type="term" value="F:methyltransferase activity"/>
    <property type="evidence" value="ECO:0007669"/>
    <property type="project" value="UniProtKB-KW"/>
</dbReference>
<evidence type="ECO:0000313" key="3">
    <source>
        <dbReference type="EMBL" id="MCB2378639.1"/>
    </source>
</evidence>
<keyword evidence="4" id="KW-1185">Reference proteome</keyword>
<proteinExistence type="predicted"/>
<organism evidence="3 4">
    <name type="scientific">Hymenobacter nitidus</name>
    <dbReference type="NCBI Taxonomy" id="2880929"/>
    <lineage>
        <taxon>Bacteria</taxon>
        <taxon>Pseudomonadati</taxon>
        <taxon>Bacteroidota</taxon>
        <taxon>Cytophagia</taxon>
        <taxon>Cytophagales</taxon>
        <taxon>Hymenobacteraceae</taxon>
        <taxon>Hymenobacter</taxon>
    </lineage>
</organism>
<sequence length="209" mass="23074">MNMFANSSVASKVQPAPHAGSNTVPAPRKTLVATLRLLEPTVAPRLALDLGCGSGPDTLELLSHNWDVVALDANPEALATLLTQTPAHQMAQLTTRLMDFAELQAASLPEFDLVNASFSIPYCLPRHFHPFWAEVRQLIRRRGWFCGHFFGLRDDASQQPDMMLHSLADIYDLFTGFELEMLSGVEKDKVQPDGSVKHSHVVSVIARKC</sequence>
<accession>A0ABS8AI20</accession>
<keyword evidence="3" id="KW-0808">Transferase</keyword>
<dbReference type="Proteomes" id="UP001165297">
    <property type="component" value="Unassembled WGS sequence"/>
</dbReference>
<evidence type="ECO:0000256" key="1">
    <source>
        <dbReference type="SAM" id="MobiDB-lite"/>
    </source>
</evidence>
<feature type="domain" description="Methyltransferase" evidence="2">
    <location>
        <begin position="48"/>
        <end position="143"/>
    </location>
</feature>
<dbReference type="SUPFAM" id="SSF53335">
    <property type="entry name" value="S-adenosyl-L-methionine-dependent methyltransferases"/>
    <property type="match status" value="1"/>
</dbReference>
<comment type="caution">
    <text evidence="3">The sequence shown here is derived from an EMBL/GenBank/DDBJ whole genome shotgun (WGS) entry which is preliminary data.</text>
</comment>
<dbReference type="InterPro" id="IPR029063">
    <property type="entry name" value="SAM-dependent_MTases_sf"/>
</dbReference>